<sequence length="401" mass="46209">MMEAAYTVLQSAVANLYSITLPCPPCSSPWSIHLDYEELKYVSQQWVKTRFSSHLPSAGAESCHGPSYAHGLLRDDLTLLSCVAYPKGMRSRMIPIVKLMYWFFIIDNILDEPSEMGTDTESADVLLARVVDVMEGREESESRTKLNVCVKKQKTIAIIVDTAREWWNEMRALGMSCRLQARMVKSMTEYLNAHRFLIIHRSSSPQAVLDMENYLHYRGMAGGWWPCLVAMEFGLDLHLEEEVLSHPYIRALQRSTAWHVYWVNDVASFKKELLEDNIQCNLIPVLYVKRVIETEARRSKTGIELQTVVNEATSIIREEDANWVRLVSDIRSCEMLMPTGNEQPCLRRRQDLETYMEAMGHWRSGNLYYHLASERYGICATIDGYVQAPDFRANYVVRLQN</sequence>
<dbReference type="PANTHER" id="PTHR35201:SF4">
    <property type="entry name" value="BETA-PINACENE SYNTHASE-RELATED"/>
    <property type="match status" value="1"/>
</dbReference>
<dbReference type="AlphaFoldDB" id="A0A8T2UN16"/>
<dbReference type="SFLD" id="SFLDG01020">
    <property type="entry name" value="Terpene_Cyclase_Like_2"/>
    <property type="match status" value="1"/>
</dbReference>
<dbReference type="OrthoDB" id="6486656at2759"/>
<dbReference type="Proteomes" id="UP000825935">
    <property type="component" value="Chromosome 6"/>
</dbReference>
<evidence type="ECO:0000313" key="3">
    <source>
        <dbReference type="EMBL" id="KAH7434764.1"/>
    </source>
</evidence>
<dbReference type="GO" id="GO:0008299">
    <property type="term" value="P:isoprenoid biosynthetic process"/>
    <property type="evidence" value="ECO:0007669"/>
    <property type="project" value="UniProtKB-ARBA"/>
</dbReference>
<keyword evidence="2" id="KW-0460">Magnesium</keyword>
<dbReference type="EMBL" id="CM035411">
    <property type="protein sequence ID" value="KAH7434764.1"/>
    <property type="molecule type" value="Genomic_DNA"/>
</dbReference>
<dbReference type="GO" id="GO:0046872">
    <property type="term" value="F:metal ion binding"/>
    <property type="evidence" value="ECO:0007669"/>
    <property type="project" value="UniProtKB-KW"/>
</dbReference>
<evidence type="ECO:0000256" key="2">
    <source>
        <dbReference type="RuleBase" id="RU366034"/>
    </source>
</evidence>
<protein>
    <recommendedName>
        <fullName evidence="2">Terpene synthase</fullName>
        <ecNumber evidence="2">4.2.3.-</ecNumber>
    </recommendedName>
</protein>
<evidence type="ECO:0000313" key="4">
    <source>
        <dbReference type="Proteomes" id="UP000825935"/>
    </source>
</evidence>
<dbReference type="InterPro" id="IPR008949">
    <property type="entry name" value="Isoprenoid_synthase_dom_sf"/>
</dbReference>
<dbReference type="PANTHER" id="PTHR35201">
    <property type="entry name" value="TERPENE SYNTHASE"/>
    <property type="match status" value="1"/>
</dbReference>
<dbReference type="Pfam" id="PF19086">
    <property type="entry name" value="Terpene_syn_C_2"/>
    <property type="match status" value="1"/>
</dbReference>
<keyword evidence="4" id="KW-1185">Reference proteome</keyword>
<dbReference type="InterPro" id="IPR034686">
    <property type="entry name" value="Terpene_cyclase-like_2"/>
</dbReference>
<accession>A0A8T2UN16</accession>
<evidence type="ECO:0000256" key="1">
    <source>
        <dbReference type="ARBA" id="ARBA00006333"/>
    </source>
</evidence>
<dbReference type="Gene3D" id="1.10.600.10">
    <property type="entry name" value="Farnesyl Diphosphate Synthase"/>
    <property type="match status" value="1"/>
</dbReference>
<dbReference type="SFLD" id="SFLDS00005">
    <property type="entry name" value="Isoprenoid_Synthase_Type_I"/>
    <property type="match status" value="1"/>
</dbReference>
<name>A0A8T2UN16_CERRI</name>
<organism evidence="3 4">
    <name type="scientific">Ceratopteris richardii</name>
    <name type="common">Triangle waterfern</name>
    <dbReference type="NCBI Taxonomy" id="49495"/>
    <lineage>
        <taxon>Eukaryota</taxon>
        <taxon>Viridiplantae</taxon>
        <taxon>Streptophyta</taxon>
        <taxon>Embryophyta</taxon>
        <taxon>Tracheophyta</taxon>
        <taxon>Polypodiopsida</taxon>
        <taxon>Polypodiidae</taxon>
        <taxon>Polypodiales</taxon>
        <taxon>Pteridineae</taxon>
        <taxon>Pteridaceae</taxon>
        <taxon>Parkerioideae</taxon>
        <taxon>Ceratopteris</taxon>
    </lineage>
</organism>
<keyword evidence="2" id="KW-0479">Metal-binding</keyword>
<comment type="similarity">
    <text evidence="1 2">Belongs to the terpene synthase family.</text>
</comment>
<gene>
    <name evidence="3" type="ORF">KP509_06G033500</name>
</gene>
<dbReference type="EC" id="4.2.3.-" evidence="2"/>
<proteinExistence type="inferred from homology"/>
<comment type="cofactor">
    <cofactor evidence="2">
        <name>Mg(2+)</name>
        <dbReference type="ChEBI" id="CHEBI:18420"/>
    </cofactor>
</comment>
<reference evidence="3" key="1">
    <citation type="submission" date="2021-08" db="EMBL/GenBank/DDBJ databases">
        <title>WGS assembly of Ceratopteris richardii.</title>
        <authorList>
            <person name="Marchant D.B."/>
            <person name="Chen G."/>
            <person name="Jenkins J."/>
            <person name="Shu S."/>
            <person name="Leebens-Mack J."/>
            <person name="Grimwood J."/>
            <person name="Schmutz J."/>
            <person name="Soltis P."/>
            <person name="Soltis D."/>
            <person name="Chen Z.-H."/>
        </authorList>
    </citation>
    <scope>NUCLEOTIDE SEQUENCE</scope>
    <source>
        <strain evidence="3">Whitten #5841</strain>
        <tissue evidence="3">Leaf</tissue>
    </source>
</reference>
<dbReference type="SUPFAM" id="SSF48576">
    <property type="entry name" value="Terpenoid synthases"/>
    <property type="match status" value="1"/>
</dbReference>
<dbReference type="GO" id="GO:0010333">
    <property type="term" value="F:terpene synthase activity"/>
    <property type="evidence" value="ECO:0007669"/>
    <property type="project" value="InterPro"/>
</dbReference>
<keyword evidence="2" id="KW-0456">Lyase</keyword>
<comment type="caution">
    <text evidence="3">The sequence shown here is derived from an EMBL/GenBank/DDBJ whole genome shotgun (WGS) entry which is preliminary data.</text>
</comment>